<dbReference type="AlphaFoldDB" id="A0A815A4V0"/>
<reference evidence="18" key="1">
    <citation type="submission" date="2021-02" db="EMBL/GenBank/DDBJ databases">
        <authorList>
            <person name="Nowell W R."/>
        </authorList>
    </citation>
    <scope>NUCLEOTIDE SEQUENCE</scope>
</reference>
<dbReference type="InterPro" id="IPR013320">
    <property type="entry name" value="ConA-like_dom_sf"/>
</dbReference>
<evidence type="ECO:0000256" key="1">
    <source>
        <dbReference type="ARBA" id="ARBA00022692"/>
    </source>
</evidence>
<protein>
    <recommendedName>
        <fullName evidence="17">Cadherin domain-containing protein</fullName>
    </recommendedName>
</protein>
<dbReference type="Pfam" id="PF19699">
    <property type="entry name" value="CLSTN_C"/>
    <property type="match status" value="1"/>
</dbReference>
<dbReference type="Gene3D" id="2.60.40.60">
    <property type="entry name" value="Cadherins"/>
    <property type="match status" value="2"/>
</dbReference>
<evidence type="ECO:0000256" key="8">
    <source>
        <dbReference type="ARBA" id="ARBA00023136"/>
    </source>
</evidence>
<evidence type="ECO:0000259" key="17">
    <source>
        <dbReference type="PROSITE" id="PS50268"/>
    </source>
</evidence>
<dbReference type="GO" id="GO:0007156">
    <property type="term" value="P:homophilic cell adhesion via plasma membrane adhesion molecules"/>
    <property type="evidence" value="ECO:0007669"/>
    <property type="project" value="InterPro"/>
</dbReference>
<dbReference type="CDD" id="cd11304">
    <property type="entry name" value="Cadherin_repeat"/>
    <property type="match status" value="2"/>
</dbReference>
<evidence type="ECO:0000256" key="16">
    <source>
        <dbReference type="SAM" id="SignalP"/>
    </source>
</evidence>
<name>A0A815A4V0_9BILA</name>
<dbReference type="InterPro" id="IPR002126">
    <property type="entry name" value="Cadherin-like_dom"/>
</dbReference>
<dbReference type="EMBL" id="CAJNOO010002257">
    <property type="protein sequence ID" value="CAF1250621.1"/>
    <property type="molecule type" value="Genomic_DNA"/>
</dbReference>
<dbReference type="GO" id="GO:0009986">
    <property type="term" value="C:cell surface"/>
    <property type="evidence" value="ECO:0007669"/>
    <property type="project" value="TreeGrafter"/>
</dbReference>
<dbReference type="PROSITE" id="PS50268">
    <property type="entry name" value="CADHERIN_2"/>
    <property type="match status" value="1"/>
</dbReference>
<evidence type="ECO:0000256" key="6">
    <source>
        <dbReference type="ARBA" id="ARBA00022989"/>
    </source>
</evidence>
<dbReference type="GO" id="GO:0045211">
    <property type="term" value="C:postsynaptic membrane"/>
    <property type="evidence" value="ECO:0007669"/>
    <property type="project" value="TreeGrafter"/>
</dbReference>
<feature type="signal peptide" evidence="16">
    <location>
        <begin position="1"/>
        <end position="20"/>
    </location>
</feature>
<dbReference type="GO" id="GO:0012505">
    <property type="term" value="C:endomembrane system"/>
    <property type="evidence" value="ECO:0007669"/>
    <property type="project" value="UniProtKB-SubCell"/>
</dbReference>
<dbReference type="InterPro" id="IPR015919">
    <property type="entry name" value="Cadherin-like_sf"/>
</dbReference>
<keyword evidence="3" id="KW-0677">Repeat</keyword>
<keyword evidence="4 13" id="KW-0106">Calcium</keyword>
<dbReference type="SUPFAM" id="SSF49899">
    <property type="entry name" value="Concanavalin A-like lectins/glucanases"/>
    <property type="match status" value="1"/>
</dbReference>
<evidence type="ECO:0000256" key="9">
    <source>
        <dbReference type="ARBA" id="ARBA00023180"/>
    </source>
</evidence>
<dbReference type="GO" id="GO:0005509">
    <property type="term" value="F:calcium ion binding"/>
    <property type="evidence" value="ECO:0007669"/>
    <property type="project" value="UniProtKB-UniRule"/>
</dbReference>
<evidence type="ECO:0000256" key="12">
    <source>
        <dbReference type="ARBA" id="ARBA00046288"/>
    </source>
</evidence>
<keyword evidence="5" id="KW-0130">Cell adhesion</keyword>
<dbReference type="Gene3D" id="2.60.120.200">
    <property type="match status" value="1"/>
</dbReference>
<evidence type="ECO:0000256" key="7">
    <source>
        <dbReference type="ARBA" id="ARBA00023018"/>
    </source>
</evidence>
<sequence length="958" mass="110176">MIWSIFFMTITALTNTRVMSAETKYSKIKMNLFDPILSSPSYIGHIKENERVVQIEPHLYASDTDPSNTLNGKICGYELSWHKHDDISNDITQSIPFTIDFVNNQPVLTLKSNIDTLDCEIKQTYRMYIHAYDCAPLDKRRYSERSSLIITIDDINEYAPMFTHSHYLFKLHENQTCDSSSCRVEATDDDCANQDHRVCGYEIITPKVPFSIDSNGVISITTTTLNNDQYEFDVIAVDCYPTNDKSRMISEPARVTFKIIKSCKPVITDTAPSKLIIQSDRIHLFDTVDIDTCDETCNVQDIVGTVELDTNGLDSGCNHDQCSTIDREYILLAKSDNSNGIPPSTFIPFNGHDQAIIVNQSEFSGHFNDEFIIRMLMKHTNDNKNTKDKQHIFCKSDKKLKNRHHTALFIQNNYIKLLLRKGPLSLNFNTTYESEWMWKIAQINDNQWHSYKFIVNYPNKIDLYIDENLIVPTNDNFRIIKDIPLSIIKGTDDTIFALGACWHARASRLVQHFHGQLSGLTIEQKEELQRSSNCIRECHQYLDISDVQSQSNVEFVSNSNRSVWILRTDTTESYKELLKHVIYRNTFEPIGPYGQQKITIHTRLKCLEGMNTYDLPTFTRYISIDEAKLPVKIELKGDTNYLVPEDVINHGIYLFRTLSIYTNAMKKNQRDISDCILKTEPSLSNTEQLIIPQVSNLDKQVTKDGVMFSGIESIDAYQQLFRQIAYVSQTPVTYVDRQFILSCVGVDDDVVTNEIRVRVRIEKQMAPSAPVAAVLSNKLVVDNDETRDNIFDVSDGTFRIKRNMSEFIQMFLLSTINWPIAVVVCVSIGLAGVLVLYLIVRIRSNHRQHNPNTNIGDDIHSQMEWEDDIGLNIIVNPLDETKKPVQSINMQNIEQTMNQYPDESSDDEGVEYENDNNNHHEYSSEDDDDYENKRIRSNKHKHQLEWDDAAIEYGPKKV</sequence>
<dbReference type="GO" id="GO:0051965">
    <property type="term" value="P:positive regulation of synapse assembly"/>
    <property type="evidence" value="ECO:0007669"/>
    <property type="project" value="TreeGrafter"/>
</dbReference>
<feature type="compositionally biased region" description="Acidic residues" evidence="14">
    <location>
        <begin position="903"/>
        <end position="914"/>
    </location>
</feature>
<feature type="transmembrane region" description="Helical" evidence="15">
    <location>
        <begin position="818"/>
        <end position="840"/>
    </location>
</feature>
<accession>A0A815A4V0</accession>
<evidence type="ECO:0000313" key="19">
    <source>
        <dbReference type="Proteomes" id="UP000663882"/>
    </source>
</evidence>
<keyword evidence="8 15" id="KW-0472">Membrane</keyword>
<feature type="chain" id="PRO_5032670453" description="Cadherin domain-containing protein" evidence="16">
    <location>
        <begin position="21"/>
        <end position="958"/>
    </location>
</feature>
<evidence type="ECO:0000256" key="14">
    <source>
        <dbReference type="SAM" id="MobiDB-lite"/>
    </source>
</evidence>
<evidence type="ECO:0000256" key="15">
    <source>
        <dbReference type="SAM" id="Phobius"/>
    </source>
</evidence>
<evidence type="ECO:0000256" key="3">
    <source>
        <dbReference type="ARBA" id="ARBA00022737"/>
    </source>
</evidence>
<proteinExistence type="inferred from homology"/>
<evidence type="ECO:0000313" key="18">
    <source>
        <dbReference type="EMBL" id="CAF1250621.1"/>
    </source>
</evidence>
<comment type="caution">
    <text evidence="18">The sequence shown here is derived from an EMBL/GenBank/DDBJ whole genome shotgun (WGS) entry which is preliminary data.</text>
</comment>
<evidence type="ECO:0000256" key="4">
    <source>
        <dbReference type="ARBA" id="ARBA00022837"/>
    </source>
</evidence>
<organism evidence="18 19">
    <name type="scientific">Rotaria sordida</name>
    <dbReference type="NCBI Taxonomy" id="392033"/>
    <lineage>
        <taxon>Eukaryota</taxon>
        <taxon>Metazoa</taxon>
        <taxon>Spiralia</taxon>
        <taxon>Gnathifera</taxon>
        <taxon>Rotifera</taxon>
        <taxon>Eurotatoria</taxon>
        <taxon>Bdelloidea</taxon>
        <taxon>Philodinida</taxon>
        <taxon>Philodinidae</taxon>
        <taxon>Rotaria</taxon>
    </lineage>
</organism>
<comment type="subcellular location">
    <subcellularLocation>
        <location evidence="12">Endomembrane system</location>
        <topology evidence="12">Single-pass type I membrane protein</topology>
    </subcellularLocation>
    <subcellularLocation>
        <location evidence="10">Synapse</location>
    </subcellularLocation>
</comment>
<keyword evidence="1 15" id="KW-0812">Transmembrane</keyword>
<dbReference type="SMART" id="SM00112">
    <property type="entry name" value="CA"/>
    <property type="match status" value="1"/>
</dbReference>
<evidence type="ECO:0000256" key="11">
    <source>
        <dbReference type="ARBA" id="ARBA00035015"/>
    </source>
</evidence>
<keyword evidence="9" id="KW-0325">Glycoprotein</keyword>
<dbReference type="PANTHER" id="PTHR14139:SF2">
    <property type="entry name" value="CALSYNTENIN-1"/>
    <property type="match status" value="1"/>
</dbReference>
<evidence type="ECO:0000256" key="2">
    <source>
        <dbReference type="ARBA" id="ARBA00022729"/>
    </source>
</evidence>
<keyword evidence="2 16" id="KW-0732">Signal</keyword>
<gene>
    <name evidence="18" type="ORF">RFH988_LOCUS27149</name>
</gene>
<dbReference type="OrthoDB" id="10012272at2759"/>
<feature type="region of interest" description="Disordered" evidence="14">
    <location>
        <begin position="899"/>
        <end position="943"/>
    </location>
</feature>
<evidence type="ECO:0000256" key="13">
    <source>
        <dbReference type="PROSITE-ProRule" id="PRU00043"/>
    </source>
</evidence>
<keyword evidence="7" id="KW-0770">Synapse</keyword>
<dbReference type="Proteomes" id="UP000663882">
    <property type="component" value="Unassembled WGS sequence"/>
</dbReference>
<dbReference type="InterPro" id="IPR045588">
    <property type="entry name" value="CLSTN_C"/>
</dbReference>
<evidence type="ECO:0000256" key="5">
    <source>
        <dbReference type="ARBA" id="ARBA00022889"/>
    </source>
</evidence>
<dbReference type="PANTHER" id="PTHR14139">
    <property type="entry name" value="CALSYNTENIN"/>
    <property type="match status" value="1"/>
</dbReference>
<dbReference type="GO" id="GO:0050806">
    <property type="term" value="P:positive regulation of synaptic transmission"/>
    <property type="evidence" value="ECO:0007669"/>
    <property type="project" value="TreeGrafter"/>
</dbReference>
<feature type="domain" description="Cadherin" evidence="17">
    <location>
        <begin position="38"/>
        <end position="162"/>
    </location>
</feature>
<keyword evidence="6 15" id="KW-1133">Transmembrane helix</keyword>
<dbReference type="SUPFAM" id="SSF49313">
    <property type="entry name" value="Cadherin-like"/>
    <property type="match status" value="2"/>
</dbReference>
<comment type="similarity">
    <text evidence="11">Belongs to the calsyntenin family.</text>
</comment>
<evidence type="ECO:0000256" key="10">
    <source>
        <dbReference type="ARBA" id="ARBA00034103"/>
    </source>
</evidence>